<dbReference type="Proteomes" id="UP000002588">
    <property type="component" value="Chromosome"/>
</dbReference>
<organism evidence="2 3">
    <name type="scientific">Azoarcus sp. (strain BH72)</name>
    <dbReference type="NCBI Taxonomy" id="418699"/>
    <lineage>
        <taxon>Bacteria</taxon>
        <taxon>Pseudomonadati</taxon>
        <taxon>Pseudomonadota</taxon>
        <taxon>Betaproteobacteria</taxon>
        <taxon>Rhodocyclales</taxon>
        <taxon>Zoogloeaceae</taxon>
        <taxon>Azoarcus</taxon>
    </lineage>
</organism>
<dbReference type="AlphaFoldDB" id="A1KCE7"/>
<dbReference type="RefSeq" id="WP_011767609.1">
    <property type="nucleotide sequence ID" value="NC_008702.1"/>
</dbReference>
<protein>
    <submittedName>
        <fullName evidence="2">Hypothetical secreted protein</fullName>
    </submittedName>
</protein>
<dbReference type="OrthoDB" id="7462457at2"/>
<accession>A1KCE7</accession>
<dbReference type="STRING" id="62928.azo3887"/>
<evidence type="ECO:0000313" key="3">
    <source>
        <dbReference type="Proteomes" id="UP000002588"/>
    </source>
</evidence>
<feature type="chain" id="PRO_5002636027" evidence="1">
    <location>
        <begin position="34"/>
        <end position="419"/>
    </location>
</feature>
<evidence type="ECO:0000256" key="1">
    <source>
        <dbReference type="SAM" id="SignalP"/>
    </source>
</evidence>
<dbReference type="KEGG" id="aoa:dqs_4031"/>
<proteinExistence type="predicted"/>
<keyword evidence="1" id="KW-0732">Signal</keyword>
<name>A1KCE7_AZOSB</name>
<feature type="signal peptide" evidence="1">
    <location>
        <begin position="1"/>
        <end position="33"/>
    </location>
</feature>
<dbReference type="eggNOG" id="ENOG5031AG6">
    <property type="taxonomic scope" value="Bacteria"/>
</dbReference>
<sequence>MPITLPFRHAMPPVRLLLASALAATLLPAAAHAACNDKNFSLVLNVDPGNGVETGRRCEDTAENFFDLLNDAAFQQMVPSYTDMAFAQANIDFNGVPITLQFDFESSELLFAIPALGIHEVFAGTTRDASADMLVEYLKKSGVMSQIMRYQAAHSPHSAIAGPGGLIPSAAAADFDAAMSDTMREITGGSGPDSPTFSIGASYGSMTVDGRKGELTTVPFSRVWRSDSTPGQMFTLSGSVTMVKMAGAEAYHGGLGAAFRLPLSERWALTPSLRYAVTGSADLASVAGMYSVGLSSTYHIPLDGLDLVIGNMAGYYKTTKLSIGDYSFDPKIKTWSLRNGVMLAQPVNLMGLPLSVEYSLVDTRYTGGTEFFVDNTQEIGVSIGTNRSGDVSKSFARFGLRYLHGRDTNSITLSGSYWF</sequence>
<gene>
    <name evidence="2" type="ordered locus">azo3887</name>
</gene>
<dbReference type="EMBL" id="AM406670">
    <property type="protein sequence ID" value="CAL96503.1"/>
    <property type="molecule type" value="Genomic_DNA"/>
</dbReference>
<keyword evidence="3" id="KW-1185">Reference proteome</keyword>
<dbReference type="HOGENOM" id="CLU_053816_0_0_4"/>
<evidence type="ECO:0000313" key="2">
    <source>
        <dbReference type="EMBL" id="CAL96503.1"/>
    </source>
</evidence>
<reference evidence="2 3" key="1">
    <citation type="journal article" date="2006" name="Nat. Biotechnol.">
        <title>Complete genome of the mutualistic, N2-fixing grass endophyte Azoarcus sp. strain BH72.</title>
        <authorList>
            <person name="Krause A."/>
            <person name="Ramakumar A."/>
            <person name="Bartels D."/>
            <person name="Battistoni F."/>
            <person name="Bekel T."/>
            <person name="Boch J."/>
            <person name="Boehm M."/>
            <person name="Friedrich F."/>
            <person name="Hurek T."/>
            <person name="Krause L."/>
            <person name="Linke B."/>
            <person name="McHardy A.C."/>
            <person name="Sarkar A."/>
            <person name="Schneiker S."/>
            <person name="Syed A.A."/>
            <person name="Thauer R."/>
            <person name="Vorhoelter F.-J."/>
            <person name="Weidner S."/>
            <person name="Puehler A."/>
            <person name="Reinhold-Hurek B."/>
            <person name="Kaiser O."/>
            <person name="Goesmann A."/>
        </authorList>
    </citation>
    <scope>NUCLEOTIDE SEQUENCE [LARGE SCALE GENOMIC DNA]</scope>
    <source>
        <strain evidence="2 3">BH72</strain>
    </source>
</reference>
<dbReference type="KEGG" id="azo:azo3887"/>